<feature type="signal peptide" evidence="2">
    <location>
        <begin position="1"/>
        <end position="47"/>
    </location>
</feature>
<evidence type="ECO:0008006" key="5">
    <source>
        <dbReference type="Google" id="ProtNLM"/>
    </source>
</evidence>
<sequence length="339" mass="39681">MESFRCRRIFILLFLYQEIKKILNMKIKKFALLLCLALCACCLPANASSLGDIRVNARFLTDRMAFELNLNQSQYNDLFEINFDFLSGVDPYLTGMACADAAALDAYYRYLDERNDDLRWILSSSAYTRFLAIEYFFRPIYAMNNVCYLRVYKVYPNRSFFYFGRPVHYLTYHGAHSRRFYRNTGYYCAHYTDRYHHPVYKGHFHSRPEFRKHDFIAPRPVKNPGYHFTPARPSAPAAPSHRPEARPPYRPGISVKPAPKPVPKPDKRPSHASGIRPPQNGNHHSVRPGTSRPSDKAPNRVTRPSRTERKDNRPSVRPERKENRKPVKQIKEKSFLHNM</sequence>
<evidence type="ECO:0000256" key="1">
    <source>
        <dbReference type="SAM" id="MobiDB-lite"/>
    </source>
</evidence>
<dbReference type="EMBL" id="QRUU01000069">
    <property type="protein sequence ID" value="RGR92424.1"/>
    <property type="molecule type" value="Genomic_DNA"/>
</dbReference>
<keyword evidence="4" id="KW-1185">Reference proteome</keyword>
<reference evidence="3 4" key="1">
    <citation type="submission" date="2018-08" db="EMBL/GenBank/DDBJ databases">
        <title>A genome reference for cultivated species of the human gut microbiota.</title>
        <authorList>
            <person name="Zou Y."/>
            <person name="Xue W."/>
            <person name="Luo G."/>
        </authorList>
    </citation>
    <scope>NUCLEOTIDE SEQUENCE [LARGE SCALE GENOMIC DNA]</scope>
    <source>
        <strain evidence="3 4">AF24-2</strain>
    </source>
</reference>
<feature type="region of interest" description="Disordered" evidence="1">
    <location>
        <begin position="221"/>
        <end position="339"/>
    </location>
</feature>
<feature type="compositionally biased region" description="Low complexity" evidence="1">
    <location>
        <begin position="230"/>
        <end position="240"/>
    </location>
</feature>
<name>A0A412GCA6_9BACT</name>
<accession>A0A412GCA6</accession>
<feature type="chain" id="PRO_5019487774" description="DUF3575 domain-containing protein" evidence="2">
    <location>
        <begin position="48"/>
        <end position="339"/>
    </location>
</feature>
<gene>
    <name evidence="3" type="ORF">DWY20_12720</name>
</gene>
<organism evidence="3 4">
    <name type="scientific">Phocaeicola coprocola</name>
    <dbReference type="NCBI Taxonomy" id="310298"/>
    <lineage>
        <taxon>Bacteria</taxon>
        <taxon>Pseudomonadati</taxon>
        <taxon>Bacteroidota</taxon>
        <taxon>Bacteroidia</taxon>
        <taxon>Bacteroidales</taxon>
        <taxon>Bacteroidaceae</taxon>
        <taxon>Phocaeicola</taxon>
    </lineage>
</organism>
<dbReference type="Proteomes" id="UP000285864">
    <property type="component" value="Unassembled WGS sequence"/>
</dbReference>
<comment type="caution">
    <text evidence="3">The sequence shown here is derived from an EMBL/GenBank/DDBJ whole genome shotgun (WGS) entry which is preliminary data.</text>
</comment>
<evidence type="ECO:0000256" key="2">
    <source>
        <dbReference type="SAM" id="SignalP"/>
    </source>
</evidence>
<protein>
    <recommendedName>
        <fullName evidence="5">DUF3575 domain-containing protein</fullName>
    </recommendedName>
</protein>
<keyword evidence="2" id="KW-0732">Signal</keyword>
<proteinExistence type="predicted"/>
<feature type="compositionally biased region" description="Basic and acidic residues" evidence="1">
    <location>
        <begin position="305"/>
        <end position="339"/>
    </location>
</feature>
<evidence type="ECO:0000313" key="3">
    <source>
        <dbReference type="EMBL" id="RGR92424.1"/>
    </source>
</evidence>
<dbReference type="AlphaFoldDB" id="A0A412GCA6"/>
<evidence type="ECO:0000313" key="4">
    <source>
        <dbReference type="Proteomes" id="UP000285864"/>
    </source>
</evidence>